<accession>A0A437RK62</accession>
<dbReference type="Proteomes" id="UP000285575">
    <property type="component" value="Unassembled WGS sequence"/>
</dbReference>
<reference evidence="1 2" key="1">
    <citation type="submission" date="2019-01" db="EMBL/GenBank/DDBJ databases">
        <authorList>
            <person name="Chen W.-M."/>
        </authorList>
    </citation>
    <scope>NUCLEOTIDE SEQUENCE [LARGE SCALE GENOMIC DNA]</scope>
    <source>
        <strain evidence="1 2">KYPY4</strain>
    </source>
</reference>
<protein>
    <submittedName>
        <fullName evidence="1">Uncharacterized protein</fullName>
    </submittedName>
</protein>
<dbReference type="RefSeq" id="WP_128227617.1">
    <property type="nucleotide sequence ID" value="NZ_SACR01000002.1"/>
</dbReference>
<keyword evidence="2" id="KW-1185">Reference proteome</keyword>
<dbReference type="AlphaFoldDB" id="A0A437RK62"/>
<organism evidence="1 2">
    <name type="scientific">Rubrivivax rivuli</name>
    <dbReference type="NCBI Taxonomy" id="1862385"/>
    <lineage>
        <taxon>Bacteria</taxon>
        <taxon>Pseudomonadati</taxon>
        <taxon>Pseudomonadota</taxon>
        <taxon>Betaproteobacteria</taxon>
        <taxon>Burkholderiales</taxon>
        <taxon>Sphaerotilaceae</taxon>
        <taxon>Rubrivivax</taxon>
    </lineage>
</organism>
<evidence type="ECO:0000313" key="2">
    <source>
        <dbReference type="Proteomes" id="UP000285575"/>
    </source>
</evidence>
<proteinExistence type="predicted"/>
<sequence>MSQRRMPGARRPSAAHAWLLAALLLVAQGLGLVHGVSHGLGHAVAHSLAQGTPQRDAPSCADAGHVHESRPVFSVAQVHGGSHEAGDAECRLIDQLAHADALFAAPAWAGLPPPGRDAPATAPRLAWAAGGSAAYLARAPPRG</sequence>
<gene>
    <name evidence="1" type="ORF">EOE66_05135</name>
</gene>
<name>A0A437RK62_9BURK</name>
<evidence type="ECO:0000313" key="1">
    <source>
        <dbReference type="EMBL" id="RVU47149.1"/>
    </source>
</evidence>
<dbReference type="EMBL" id="SACR01000002">
    <property type="protein sequence ID" value="RVU47149.1"/>
    <property type="molecule type" value="Genomic_DNA"/>
</dbReference>
<comment type="caution">
    <text evidence="1">The sequence shown here is derived from an EMBL/GenBank/DDBJ whole genome shotgun (WGS) entry which is preliminary data.</text>
</comment>